<dbReference type="EMBL" id="JACEMZ010000004">
    <property type="protein sequence ID" value="MBA4451887.1"/>
    <property type="molecule type" value="Genomic_DNA"/>
</dbReference>
<proteinExistence type="predicted"/>
<gene>
    <name evidence="1" type="ORF">H2B03_01760</name>
</gene>
<sequence>MSEDIAKNLCHLKQEFVKAYKGNSHIQEIIPLTKSEAFPIDEKHLELLHEFAKKNPIYYNSYEQVIDKSPCMVYEGDINEYWLNSISQGASYQPFYPTWIMTAYIMALTAKNLNFKEAVDIGSGDGRIAYCAKILDLEPYSIEVDESLVKLQKLITFSTKIDFNPNCADAVEFDYANLSLQQPVFFIGGLAQMGGDVLANSIMEKLKKIPNLKENTGMTFAGTYSKKYFPGTLSNDMSEGGWKSVIEENNLNVIKTVVLPSVWTFDQPIDTPYIFTKFN</sequence>
<protein>
    <submittedName>
        <fullName evidence="1">Uncharacterized protein</fullName>
    </submittedName>
</protein>
<name>A0AC60VXF4_9ARCH</name>
<reference evidence="1 2" key="1">
    <citation type="journal article" date="2020" name="Appl. Environ. Microbiol.">
        <title>Genomic Characteristics of a Novel Species of Ammonia-Oxidizing Archaea from the Jiulong River Estuary.</title>
        <authorList>
            <person name="Zou D."/>
            <person name="Wan R."/>
            <person name="Han L."/>
            <person name="Xu M.N."/>
            <person name="Liu Y."/>
            <person name="Liu H."/>
            <person name="Kao S.J."/>
            <person name="Li M."/>
        </authorList>
    </citation>
    <scope>NUCLEOTIDE SEQUENCE [LARGE SCALE GENOMIC DNA]</scope>
    <source>
        <strain evidence="1">W1bin1</strain>
    </source>
</reference>
<accession>A0AC60VXF4</accession>
<organism evidence="1 2">
    <name type="scientific">Candidatus Nitrosomaritimum aestuariumsis</name>
    <dbReference type="NCBI Taxonomy" id="3342354"/>
    <lineage>
        <taxon>Archaea</taxon>
        <taxon>Nitrososphaerota</taxon>
        <taxon>Nitrososphaeria</taxon>
        <taxon>Nitrosopumilales</taxon>
        <taxon>Nitrosopumilaceae</taxon>
        <taxon>Candidatus Nitrosomaritimum</taxon>
    </lineage>
</organism>
<comment type="caution">
    <text evidence="1">The sequence shown here is derived from an EMBL/GenBank/DDBJ whole genome shotgun (WGS) entry which is preliminary data.</text>
</comment>
<evidence type="ECO:0000313" key="1">
    <source>
        <dbReference type="EMBL" id="MBA4451887.1"/>
    </source>
</evidence>
<dbReference type="Proteomes" id="UP000559653">
    <property type="component" value="Unassembled WGS sequence"/>
</dbReference>
<evidence type="ECO:0000313" key="2">
    <source>
        <dbReference type="Proteomes" id="UP000559653"/>
    </source>
</evidence>